<gene>
    <name evidence="2" type="ORF">NKR23_g2634</name>
</gene>
<evidence type="ECO:0008006" key="4">
    <source>
        <dbReference type="Google" id="ProtNLM"/>
    </source>
</evidence>
<dbReference type="AlphaFoldDB" id="A0AA38VV51"/>
<accession>A0AA38VV51</accession>
<evidence type="ECO:0000256" key="1">
    <source>
        <dbReference type="SAM" id="MobiDB-lite"/>
    </source>
</evidence>
<evidence type="ECO:0000313" key="2">
    <source>
        <dbReference type="EMBL" id="KAJ9152131.1"/>
    </source>
</evidence>
<reference evidence="2" key="1">
    <citation type="submission" date="2022-07" db="EMBL/GenBank/DDBJ databases">
        <title>Fungi with potential for degradation of polypropylene.</title>
        <authorList>
            <person name="Gostincar C."/>
        </authorList>
    </citation>
    <scope>NUCLEOTIDE SEQUENCE</scope>
    <source>
        <strain evidence="2">EXF-13308</strain>
    </source>
</reference>
<evidence type="ECO:0000313" key="3">
    <source>
        <dbReference type="Proteomes" id="UP001174694"/>
    </source>
</evidence>
<name>A0AA38VV51_9PEZI</name>
<organism evidence="2 3">
    <name type="scientific">Pleurostoma richardsiae</name>
    <dbReference type="NCBI Taxonomy" id="41990"/>
    <lineage>
        <taxon>Eukaryota</taxon>
        <taxon>Fungi</taxon>
        <taxon>Dikarya</taxon>
        <taxon>Ascomycota</taxon>
        <taxon>Pezizomycotina</taxon>
        <taxon>Sordariomycetes</taxon>
        <taxon>Sordariomycetidae</taxon>
        <taxon>Calosphaeriales</taxon>
        <taxon>Pleurostomataceae</taxon>
        <taxon>Pleurostoma</taxon>
    </lineage>
</organism>
<comment type="caution">
    <text evidence="2">The sequence shown here is derived from an EMBL/GenBank/DDBJ whole genome shotgun (WGS) entry which is preliminary data.</text>
</comment>
<sequence>MTVTKQTLKVKKKAKRPPGHKLRFLSLQPTSPRKPAALKQARKNERCPHVGIPGHRGSEFRWEFPLQFKTYRARDLLNHTAPLFRQEDAYLTADQLAARNSFVRLFLEHRSSVHPRGSVVREFMAYADRFFFLGSLTRDASLVDLQVGRRATGSDSYGTTTSDTSGDGRVRIYIRLNTASRGRDRRLIEVLGTLLHEMAHGYLRAFCCGCGACERDKANGRGLTGHGRIWASLWGLVGMTVRGWHPALSAFYLDRTHRGDLPVHHVNKESAKVAEMIRAEGTWTYNRARPDRSGFRISVGPDGRILICEPLILDGKAKFGRAFARFTSAKRAPLYESDRLPPLYGADQMSDLSADTDDDVLKADGDSDVAMSDVMI</sequence>
<proteinExistence type="predicted"/>
<dbReference type="Proteomes" id="UP001174694">
    <property type="component" value="Unassembled WGS sequence"/>
</dbReference>
<feature type="compositionally biased region" description="Basic residues" evidence="1">
    <location>
        <begin position="8"/>
        <end position="20"/>
    </location>
</feature>
<dbReference type="EMBL" id="JANBVO010000005">
    <property type="protein sequence ID" value="KAJ9152131.1"/>
    <property type="molecule type" value="Genomic_DNA"/>
</dbReference>
<feature type="region of interest" description="Disordered" evidence="1">
    <location>
        <begin position="1"/>
        <end position="20"/>
    </location>
</feature>
<protein>
    <recommendedName>
        <fullName evidence="4">SprT-like domain-containing protein</fullName>
    </recommendedName>
</protein>
<keyword evidence="3" id="KW-1185">Reference proteome</keyword>